<name>A0A1F5VEY2_9BACT</name>
<dbReference type="PROSITE" id="PS00758">
    <property type="entry name" value="ARGE_DAPE_CPG2_1"/>
    <property type="match status" value="1"/>
</dbReference>
<gene>
    <name evidence="6" type="ORF">A2Y62_20870</name>
</gene>
<dbReference type="PANTHER" id="PTHR43808:SF31">
    <property type="entry name" value="N-ACETYL-L-CITRULLINE DEACETYLASE"/>
    <property type="match status" value="1"/>
</dbReference>
<dbReference type="InterPro" id="IPR036264">
    <property type="entry name" value="Bact_exopeptidase_dim_dom"/>
</dbReference>
<dbReference type="SUPFAM" id="SSF53187">
    <property type="entry name" value="Zn-dependent exopeptidases"/>
    <property type="match status" value="1"/>
</dbReference>
<dbReference type="STRING" id="1817863.A2Y62_20870"/>
<dbReference type="NCBIfam" id="TIGR03526">
    <property type="entry name" value="selenium_YgeY"/>
    <property type="match status" value="1"/>
</dbReference>
<dbReference type="SUPFAM" id="SSF55031">
    <property type="entry name" value="Bacterial exopeptidase dimerisation domain"/>
    <property type="match status" value="1"/>
</dbReference>
<dbReference type="InterPro" id="IPR017706">
    <property type="entry name" value="Peptidase_M20/DapE_YgeY"/>
</dbReference>
<evidence type="ECO:0000256" key="2">
    <source>
        <dbReference type="ARBA" id="ARBA00022723"/>
    </source>
</evidence>
<keyword evidence="3 6" id="KW-0378">Hydrolase</keyword>
<proteinExistence type="predicted"/>
<keyword evidence="4" id="KW-0862">Zinc</keyword>
<evidence type="ECO:0000256" key="3">
    <source>
        <dbReference type="ARBA" id="ARBA00022801"/>
    </source>
</evidence>
<dbReference type="Proteomes" id="UP000178943">
    <property type="component" value="Unassembled WGS sequence"/>
</dbReference>
<comment type="cofactor">
    <cofactor evidence="1">
        <name>Zn(2+)</name>
        <dbReference type="ChEBI" id="CHEBI:29105"/>
    </cofactor>
</comment>
<feature type="domain" description="Peptidase M20 dimerisation" evidence="5">
    <location>
        <begin position="177"/>
        <end position="277"/>
    </location>
</feature>
<organism evidence="6 7">
    <name type="scientific">Candidatus Fischerbacteria bacterium RBG_13_37_8</name>
    <dbReference type="NCBI Taxonomy" id="1817863"/>
    <lineage>
        <taxon>Bacteria</taxon>
        <taxon>Candidatus Fischeribacteriota</taxon>
    </lineage>
</organism>
<evidence type="ECO:0000313" key="6">
    <source>
        <dbReference type="EMBL" id="OGF61976.1"/>
    </source>
</evidence>
<dbReference type="Pfam" id="PF07687">
    <property type="entry name" value="M20_dimer"/>
    <property type="match status" value="1"/>
</dbReference>
<accession>A0A1F5VEY2</accession>
<dbReference type="Pfam" id="PF01546">
    <property type="entry name" value="Peptidase_M20"/>
    <property type="match status" value="1"/>
</dbReference>
<dbReference type="PANTHER" id="PTHR43808">
    <property type="entry name" value="ACETYLORNITHINE DEACETYLASE"/>
    <property type="match status" value="1"/>
</dbReference>
<dbReference type="InterPro" id="IPR050072">
    <property type="entry name" value="Peptidase_M20A"/>
</dbReference>
<dbReference type="Gene3D" id="3.30.70.360">
    <property type="match status" value="1"/>
</dbReference>
<evidence type="ECO:0000313" key="7">
    <source>
        <dbReference type="Proteomes" id="UP000178943"/>
    </source>
</evidence>
<comment type="caution">
    <text evidence="6">The sequence shown here is derived from an EMBL/GenBank/DDBJ whole genome shotgun (WGS) entry which is preliminary data.</text>
</comment>
<dbReference type="Gene3D" id="3.40.630.10">
    <property type="entry name" value="Zn peptidases"/>
    <property type="match status" value="2"/>
</dbReference>
<dbReference type="InterPro" id="IPR011650">
    <property type="entry name" value="Peptidase_M20_dimer"/>
</dbReference>
<evidence type="ECO:0000256" key="4">
    <source>
        <dbReference type="ARBA" id="ARBA00022833"/>
    </source>
</evidence>
<evidence type="ECO:0000256" key="1">
    <source>
        <dbReference type="ARBA" id="ARBA00001947"/>
    </source>
</evidence>
<dbReference type="NCBIfam" id="NF009555">
    <property type="entry name" value="PRK13004.1"/>
    <property type="match status" value="1"/>
</dbReference>
<evidence type="ECO:0000259" key="5">
    <source>
        <dbReference type="Pfam" id="PF07687"/>
    </source>
</evidence>
<dbReference type="GO" id="GO:0046872">
    <property type="term" value="F:metal ion binding"/>
    <property type="evidence" value="ECO:0007669"/>
    <property type="project" value="UniProtKB-KW"/>
</dbReference>
<dbReference type="GO" id="GO:0008777">
    <property type="term" value="F:acetylornithine deacetylase activity"/>
    <property type="evidence" value="ECO:0007669"/>
    <property type="project" value="TreeGrafter"/>
</dbReference>
<dbReference type="InterPro" id="IPR002933">
    <property type="entry name" value="Peptidase_M20"/>
</dbReference>
<reference evidence="6 7" key="1">
    <citation type="journal article" date="2016" name="Nat. Commun.">
        <title>Thousands of microbial genomes shed light on interconnected biogeochemical processes in an aquifer system.</title>
        <authorList>
            <person name="Anantharaman K."/>
            <person name="Brown C.T."/>
            <person name="Hug L.A."/>
            <person name="Sharon I."/>
            <person name="Castelle C.J."/>
            <person name="Probst A.J."/>
            <person name="Thomas B.C."/>
            <person name="Singh A."/>
            <person name="Wilkins M.J."/>
            <person name="Karaoz U."/>
            <person name="Brodie E.L."/>
            <person name="Williams K.H."/>
            <person name="Hubbard S.S."/>
            <person name="Banfield J.F."/>
        </authorList>
    </citation>
    <scope>NUCLEOTIDE SEQUENCE [LARGE SCALE GENOMIC DNA]</scope>
</reference>
<dbReference type="InterPro" id="IPR001261">
    <property type="entry name" value="ArgE/DapE_CS"/>
</dbReference>
<dbReference type="AlphaFoldDB" id="A0A1F5VEY2"/>
<dbReference type="EMBL" id="MFGW01000186">
    <property type="protein sequence ID" value="OGF61976.1"/>
    <property type="molecule type" value="Genomic_DNA"/>
</dbReference>
<protein>
    <submittedName>
        <fullName evidence="6">Selenium metabolism hydrolase</fullName>
    </submittedName>
</protein>
<dbReference type="GO" id="GO:0006526">
    <property type="term" value="P:L-arginine biosynthetic process"/>
    <property type="evidence" value="ECO:0007669"/>
    <property type="project" value="TreeGrafter"/>
</dbReference>
<sequence length="400" mass="43735">MKEKINKIAETIKEDLIAFTRQLISIPSFGGMEAEVVQRLKIEMQKIGYDRIWVDDFGNLLGIIGKGDRLIAIDGHCDTVGIGNADSWQLDPFSGTCQDGIIYGRGASDQKGGLAAAIYAGKIIKEIGLPSNTSLLVVASVLEEDYEGLCWKYIIEKDNIKPEAVLLTEPSDLGIMIGQRGRMEIKIQTTGVSCHGSAPERGENAIYKMLPIIKEIEELNNALTGSALLGKGSVAVTGIHSSAPSLCAVPDSAFIHLDRRLSESESLETVLAQISQLPSVQKYGAQIIVPEYAIQTYTGLKCKIKAYYPMWLMNEMHPLVQTAKSAYHDQFSELARLSAWDFSTNGVATKGIFNIPTIGFGPGNESHAHTAQDQVKASDLLAAVKFYSAFIYQWSHTFSR</sequence>
<keyword evidence="2" id="KW-0479">Metal-binding</keyword>